<evidence type="ECO:0000256" key="3">
    <source>
        <dbReference type="ARBA" id="ARBA00023015"/>
    </source>
</evidence>
<comment type="subcellular location">
    <subcellularLocation>
        <location evidence="1">Nucleus</location>
    </subcellularLocation>
</comment>
<organism evidence="7 8">
    <name type="scientific">Neoarthrinium moseri</name>
    <dbReference type="NCBI Taxonomy" id="1658444"/>
    <lineage>
        <taxon>Eukaryota</taxon>
        <taxon>Fungi</taxon>
        <taxon>Dikarya</taxon>
        <taxon>Ascomycota</taxon>
        <taxon>Pezizomycotina</taxon>
        <taxon>Sordariomycetes</taxon>
        <taxon>Xylariomycetidae</taxon>
        <taxon>Amphisphaeriales</taxon>
        <taxon>Apiosporaceae</taxon>
        <taxon>Neoarthrinium</taxon>
    </lineage>
</organism>
<name>A0A9P9WVT6_9PEZI</name>
<reference evidence="7" key="1">
    <citation type="submission" date="2021-03" db="EMBL/GenBank/DDBJ databases">
        <title>Revisited historic fungal species revealed as producer of novel bioactive compounds through whole genome sequencing and comparative genomics.</title>
        <authorList>
            <person name="Vignolle G.A."/>
            <person name="Hochenegger N."/>
            <person name="Mach R.L."/>
            <person name="Mach-Aigner A.R."/>
            <person name="Javad Rahimi M."/>
            <person name="Salim K.A."/>
            <person name="Chan C.M."/>
            <person name="Lim L.B.L."/>
            <person name="Cai F."/>
            <person name="Druzhinina I.S."/>
            <person name="U'Ren J.M."/>
            <person name="Derntl C."/>
        </authorList>
    </citation>
    <scope>NUCLEOTIDE SEQUENCE</scope>
    <source>
        <strain evidence="7">TUCIM 5799</strain>
    </source>
</reference>
<feature type="domain" description="Xylanolytic transcriptional activator regulatory" evidence="6">
    <location>
        <begin position="208"/>
        <end position="286"/>
    </location>
</feature>
<evidence type="ECO:0000256" key="5">
    <source>
        <dbReference type="ARBA" id="ARBA00023242"/>
    </source>
</evidence>
<gene>
    <name evidence="7" type="ORF">JX265_001786</name>
</gene>
<accession>A0A9P9WVT6</accession>
<dbReference type="PANTHER" id="PTHR47338:SF20">
    <property type="entry name" value="ZN(II)2CYS6 TRANSCRIPTION FACTOR (EUROFUNG)"/>
    <property type="match status" value="1"/>
</dbReference>
<dbReference type="PANTHER" id="PTHR47338">
    <property type="entry name" value="ZN(II)2CYS6 TRANSCRIPTION FACTOR (EUROFUNG)-RELATED"/>
    <property type="match status" value="1"/>
</dbReference>
<dbReference type="GO" id="GO:0003677">
    <property type="term" value="F:DNA binding"/>
    <property type="evidence" value="ECO:0007669"/>
    <property type="project" value="InterPro"/>
</dbReference>
<keyword evidence="4" id="KW-0804">Transcription</keyword>
<dbReference type="InterPro" id="IPR050815">
    <property type="entry name" value="TF_fung"/>
</dbReference>
<dbReference type="SMART" id="SM00906">
    <property type="entry name" value="Fungal_trans"/>
    <property type="match status" value="1"/>
</dbReference>
<keyword evidence="8" id="KW-1185">Reference proteome</keyword>
<evidence type="ECO:0000259" key="6">
    <source>
        <dbReference type="SMART" id="SM00906"/>
    </source>
</evidence>
<dbReference type="AlphaFoldDB" id="A0A9P9WVT6"/>
<evidence type="ECO:0000256" key="2">
    <source>
        <dbReference type="ARBA" id="ARBA00022723"/>
    </source>
</evidence>
<keyword evidence="5" id="KW-0539">Nucleus</keyword>
<dbReference type="InterPro" id="IPR007219">
    <property type="entry name" value="XnlR_reg_dom"/>
</dbReference>
<keyword evidence="2" id="KW-0479">Metal-binding</keyword>
<comment type="caution">
    <text evidence="7">The sequence shown here is derived from an EMBL/GenBank/DDBJ whole genome shotgun (WGS) entry which is preliminary data.</text>
</comment>
<dbReference type="GO" id="GO:0005634">
    <property type="term" value="C:nucleus"/>
    <property type="evidence" value="ECO:0007669"/>
    <property type="project" value="UniProtKB-SubCell"/>
</dbReference>
<protein>
    <recommendedName>
        <fullName evidence="6">Xylanolytic transcriptional activator regulatory domain-containing protein</fullName>
    </recommendedName>
</protein>
<dbReference type="Pfam" id="PF04082">
    <property type="entry name" value="Fungal_trans"/>
    <property type="match status" value="1"/>
</dbReference>
<keyword evidence="3" id="KW-0805">Transcription regulation</keyword>
<dbReference type="Proteomes" id="UP000829685">
    <property type="component" value="Unassembled WGS sequence"/>
</dbReference>
<dbReference type="GO" id="GO:0006351">
    <property type="term" value="P:DNA-templated transcription"/>
    <property type="evidence" value="ECO:0007669"/>
    <property type="project" value="InterPro"/>
</dbReference>
<evidence type="ECO:0000256" key="4">
    <source>
        <dbReference type="ARBA" id="ARBA00023163"/>
    </source>
</evidence>
<dbReference type="GO" id="GO:0008270">
    <property type="term" value="F:zinc ion binding"/>
    <property type="evidence" value="ECO:0007669"/>
    <property type="project" value="InterPro"/>
</dbReference>
<sequence length="495" mass="54585">MQGTKEEVQQSTSQVSLLLQVSHAYGAGYAPASFCYDVFAFEHLRASLYVSDDNDDTVDVQTVDFPTVLFLDPSLLQHGQVDFLRASSPVPSHVLKLLGTIDEIHSAATNFFGHIHKWMPFISKKRFYEVHLRSSFQSQPDVALLLLCLELITTLPPSKPRNPQTALYHAAKHFYLTVEGSEVLSLPVLQAGVLLALYELGHGIFPAAYLSIGACARYAHALGINTNQNTTGGRRVLTMVEVEERRRVWWAIVIMDRFVSIGCPGRPLATADPSLDDLLPADDALWDQGIVRSEHSIPLASPLTDHMSKFALLCQAARLLGQVLQHASGAAPAHDTVWRQLDRTLNSMLTAALSTDTPDDDQIAFIYSVHVALYPPRLFSPSSAAAGHPVDAERAARGREVMEEITGVVGQNLVERDCFLGRAPAGMSPWGLFFAYRICGYHMRERCRDGAGDRPGLAEIVVERLRGGLRAIDVRWNVAGVYLRLLEAQEALRNP</sequence>
<evidence type="ECO:0000313" key="8">
    <source>
        <dbReference type="Proteomes" id="UP000829685"/>
    </source>
</evidence>
<dbReference type="CDD" id="cd12148">
    <property type="entry name" value="fungal_TF_MHR"/>
    <property type="match status" value="1"/>
</dbReference>
<proteinExistence type="predicted"/>
<dbReference type="EMBL" id="JAFIMR010000003">
    <property type="protein sequence ID" value="KAI1880165.1"/>
    <property type="molecule type" value="Genomic_DNA"/>
</dbReference>
<evidence type="ECO:0000256" key="1">
    <source>
        <dbReference type="ARBA" id="ARBA00004123"/>
    </source>
</evidence>
<dbReference type="GO" id="GO:0000981">
    <property type="term" value="F:DNA-binding transcription factor activity, RNA polymerase II-specific"/>
    <property type="evidence" value="ECO:0007669"/>
    <property type="project" value="InterPro"/>
</dbReference>
<evidence type="ECO:0000313" key="7">
    <source>
        <dbReference type="EMBL" id="KAI1880165.1"/>
    </source>
</evidence>